<keyword evidence="9" id="KW-0576">Peroxisome</keyword>
<feature type="domain" description="3-hydroxyacyl-CoA dehydrogenase NAD binding" evidence="16">
    <location>
        <begin position="301"/>
        <end position="473"/>
    </location>
</feature>
<comment type="subcellular location">
    <subcellularLocation>
        <location evidence="1">Peroxisome</location>
    </subcellularLocation>
</comment>
<keyword evidence="8" id="KW-0443">Lipid metabolism</keyword>
<keyword evidence="11" id="KW-0456">Lyase</keyword>
<dbReference type="Pfam" id="PF00378">
    <property type="entry name" value="ECH_1"/>
    <property type="match status" value="1"/>
</dbReference>
<organism evidence="17 18">
    <name type="scientific">Faunimonas pinastri</name>
    <dbReference type="NCBI Taxonomy" id="1855383"/>
    <lineage>
        <taxon>Bacteria</taxon>
        <taxon>Pseudomonadati</taxon>
        <taxon>Pseudomonadota</taxon>
        <taxon>Alphaproteobacteria</taxon>
        <taxon>Hyphomicrobiales</taxon>
        <taxon>Afifellaceae</taxon>
        <taxon>Faunimonas</taxon>
    </lineage>
</organism>
<dbReference type="Pfam" id="PF02737">
    <property type="entry name" value="3HCDH_N"/>
    <property type="match status" value="1"/>
</dbReference>
<dbReference type="InterPro" id="IPR008927">
    <property type="entry name" value="6-PGluconate_DH-like_C_sf"/>
</dbReference>
<dbReference type="GO" id="GO:0006635">
    <property type="term" value="P:fatty acid beta-oxidation"/>
    <property type="evidence" value="ECO:0007669"/>
    <property type="project" value="UniProtKB-UniPathway"/>
</dbReference>
<dbReference type="GO" id="GO:0003857">
    <property type="term" value="F:(3S)-3-hydroxyacyl-CoA dehydrogenase (NAD+) activity"/>
    <property type="evidence" value="ECO:0007669"/>
    <property type="project" value="UniProtKB-EC"/>
</dbReference>
<dbReference type="AlphaFoldDB" id="A0A1H9EBQ9"/>
<dbReference type="Gene3D" id="3.90.226.10">
    <property type="entry name" value="2-enoyl-CoA Hydratase, Chain A, domain 1"/>
    <property type="match status" value="1"/>
</dbReference>
<dbReference type="GO" id="GO:0004300">
    <property type="term" value="F:enoyl-CoA hydratase activity"/>
    <property type="evidence" value="ECO:0007669"/>
    <property type="project" value="UniProtKB-ARBA"/>
</dbReference>
<sequence>MTSAERAGTVRVERPEEQSPDWAAIALVTIDYPPVNAGSESMRRDLLDVFERLSGEAGLTGIVLTGASGNFVGGSDIREFDAPARAPHLPEVIAAIEACPMPVVAAIDGAALGGGYELALGCDARVATRKAVLGLPEVTLGLIPGAGGTLRLSRLVGVAKTIDLVVSGRRVKAAEALHLGMVDALVEGDLLSAALVHLKTLAGAKRLLRDLPPASSSETDIAEAEAVASKRGKGAVAVAEAIAAVKASAVLPPQQALEQERATSLRLRVGPQSKALRHLFFAERAAAKLPGNASPRQIASVGVVGAGQMGQGIAIAFAQRGFRVALADTDRGCLDRAAETLKANAAEQETRGRIRSADELMALIAPGEIDAMTDCDLFVEAITENMEAKKALFARLDALAKPGAILVSNTSYLDIDEIARATDRPGDVAGLHFFNPAAIMRLVEVVQTAECSPEVLATLVSVARRLGKVPVVTRVSEGFIGNRIFNAYRRQCEFLVEEGSSPEDVDRVMRDFGMAMGPFAVFDLAGLDIAWATRKRLAPMRDPRARYVEVPDRLCEAGRFGRKTGRGWYDYSADPRGVPDPNVRTLINEASTRKGIARRTIPDAEIRDRLLATLVNEAALLLDEGVAQRPSDIDLVLVNGYGFPALKGGPLHWAARQPRAEILSMADGMVAASGCGTERATNLEAVLDAAE</sequence>
<keyword evidence="10" id="KW-0413">Isomerase</keyword>
<dbReference type="InterPro" id="IPR006176">
    <property type="entry name" value="3-OHacyl-CoA_DH_NAD-bd"/>
</dbReference>
<dbReference type="FunFam" id="3.40.50.720:FF:000009">
    <property type="entry name" value="Fatty oxidation complex, alpha subunit"/>
    <property type="match status" value="1"/>
</dbReference>
<dbReference type="InterPro" id="IPR001753">
    <property type="entry name" value="Enoyl-CoA_hydra/iso"/>
</dbReference>
<evidence type="ECO:0000256" key="1">
    <source>
        <dbReference type="ARBA" id="ARBA00004275"/>
    </source>
</evidence>
<dbReference type="PROSITE" id="PS00166">
    <property type="entry name" value="ENOYL_COA_HYDRATASE"/>
    <property type="match status" value="1"/>
</dbReference>
<dbReference type="Proteomes" id="UP000199647">
    <property type="component" value="Unassembled WGS sequence"/>
</dbReference>
<evidence type="ECO:0000256" key="14">
    <source>
        <dbReference type="RuleBase" id="RU003707"/>
    </source>
</evidence>
<evidence type="ECO:0000256" key="8">
    <source>
        <dbReference type="ARBA" id="ARBA00023098"/>
    </source>
</evidence>
<dbReference type="InterPro" id="IPR018376">
    <property type="entry name" value="Enoyl-CoA_hyd/isom_CS"/>
</dbReference>
<keyword evidence="7" id="KW-0520">NAD</keyword>
<dbReference type="PANTHER" id="PTHR23309:SF51">
    <property type="entry name" value="3-HYDROXYACYL-COA DEHYDROGENASE-RELATED"/>
    <property type="match status" value="1"/>
</dbReference>
<dbReference type="GO" id="GO:0070403">
    <property type="term" value="F:NAD+ binding"/>
    <property type="evidence" value="ECO:0007669"/>
    <property type="project" value="InterPro"/>
</dbReference>
<dbReference type="Gene3D" id="1.10.1040.50">
    <property type="match status" value="1"/>
</dbReference>
<evidence type="ECO:0000256" key="7">
    <source>
        <dbReference type="ARBA" id="ARBA00023027"/>
    </source>
</evidence>
<dbReference type="PANTHER" id="PTHR23309">
    <property type="entry name" value="3-HYDROXYACYL-COA DEHYROGENASE"/>
    <property type="match status" value="1"/>
</dbReference>
<evidence type="ECO:0000313" key="17">
    <source>
        <dbReference type="EMBL" id="SEQ23184.1"/>
    </source>
</evidence>
<dbReference type="SUPFAM" id="SSF48179">
    <property type="entry name" value="6-phosphogluconate dehydrogenase C-terminal domain-like"/>
    <property type="match status" value="2"/>
</dbReference>
<evidence type="ECO:0000256" key="2">
    <source>
        <dbReference type="ARBA" id="ARBA00005005"/>
    </source>
</evidence>
<dbReference type="InterPro" id="IPR029045">
    <property type="entry name" value="ClpP/crotonase-like_dom_sf"/>
</dbReference>
<dbReference type="InterPro" id="IPR036291">
    <property type="entry name" value="NAD(P)-bd_dom_sf"/>
</dbReference>
<proteinExistence type="inferred from homology"/>
<comment type="similarity">
    <text evidence="3">In the N-terminal section; belongs to the enoyl-CoA hydratase/isomerase family.</text>
</comment>
<dbReference type="SUPFAM" id="SSF51735">
    <property type="entry name" value="NAD(P)-binding Rossmann-fold domains"/>
    <property type="match status" value="1"/>
</dbReference>
<name>A0A1H9EBQ9_9HYPH</name>
<reference evidence="17 18" key="1">
    <citation type="submission" date="2016-10" db="EMBL/GenBank/DDBJ databases">
        <authorList>
            <person name="de Groot N.N."/>
        </authorList>
    </citation>
    <scope>NUCLEOTIDE SEQUENCE [LARGE SCALE GENOMIC DNA]</scope>
    <source>
        <strain evidence="17 18">A52C2</strain>
    </source>
</reference>
<dbReference type="InterPro" id="IPR006108">
    <property type="entry name" value="3HC_DH_C"/>
</dbReference>
<accession>A0A1H9EBQ9</accession>
<comment type="similarity">
    <text evidence="14">Belongs to the enoyl-CoA hydratase/isomerase family.</text>
</comment>
<evidence type="ECO:0000256" key="4">
    <source>
        <dbReference type="ARBA" id="ARBA00022832"/>
    </source>
</evidence>
<keyword evidence="6" id="KW-0560">Oxidoreductase</keyword>
<comment type="catalytic activity">
    <reaction evidence="13">
        <text>a (3S)-3-hydroxyacyl-CoA + NAD(+) = a 3-oxoacyl-CoA + NADH + H(+)</text>
        <dbReference type="Rhea" id="RHEA:22432"/>
        <dbReference type="ChEBI" id="CHEBI:15378"/>
        <dbReference type="ChEBI" id="CHEBI:57318"/>
        <dbReference type="ChEBI" id="CHEBI:57540"/>
        <dbReference type="ChEBI" id="CHEBI:57945"/>
        <dbReference type="ChEBI" id="CHEBI:90726"/>
        <dbReference type="EC" id="1.1.1.35"/>
    </reaction>
</comment>
<feature type="domain" description="3-hydroxyacyl-CoA dehydrogenase C-terminal" evidence="15">
    <location>
        <begin position="478"/>
        <end position="571"/>
    </location>
</feature>
<keyword evidence="4" id="KW-0276">Fatty acid metabolism</keyword>
<dbReference type="FunFam" id="1.10.1040.50:FF:000006">
    <property type="entry name" value="Peroxisomal bifunctional enzyme"/>
    <property type="match status" value="1"/>
</dbReference>
<dbReference type="EMBL" id="FOFG01000003">
    <property type="protein sequence ID" value="SEQ23184.1"/>
    <property type="molecule type" value="Genomic_DNA"/>
</dbReference>
<keyword evidence="18" id="KW-1185">Reference proteome</keyword>
<evidence type="ECO:0000259" key="15">
    <source>
        <dbReference type="Pfam" id="PF00725"/>
    </source>
</evidence>
<comment type="pathway">
    <text evidence="2">Lipid metabolism; fatty acid beta-oxidation.</text>
</comment>
<dbReference type="SUPFAM" id="SSF52096">
    <property type="entry name" value="ClpP/crotonase"/>
    <property type="match status" value="1"/>
</dbReference>
<dbReference type="STRING" id="1855383.SAMN05216548_103131"/>
<evidence type="ECO:0000256" key="9">
    <source>
        <dbReference type="ARBA" id="ARBA00023140"/>
    </source>
</evidence>
<evidence type="ECO:0000256" key="5">
    <source>
        <dbReference type="ARBA" id="ARBA00022963"/>
    </source>
</evidence>
<evidence type="ECO:0000256" key="13">
    <source>
        <dbReference type="ARBA" id="ARBA00049556"/>
    </source>
</evidence>
<dbReference type="Gene3D" id="3.40.50.720">
    <property type="entry name" value="NAD(P)-binding Rossmann-like Domain"/>
    <property type="match status" value="1"/>
</dbReference>
<evidence type="ECO:0000256" key="12">
    <source>
        <dbReference type="ARBA" id="ARBA00023268"/>
    </source>
</evidence>
<evidence type="ECO:0000256" key="11">
    <source>
        <dbReference type="ARBA" id="ARBA00023239"/>
    </source>
</evidence>
<gene>
    <name evidence="17" type="ORF">SAMN05216548_103131</name>
</gene>
<dbReference type="OrthoDB" id="9771883at2"/>
<protein>
    <submittedName>
        <fullName evidence="17">3-hydroxyacyl-CoA dehydrogenase</fullName>
    </submittedName>
</protein>
<evidence type="ECO:0000256" key="10">
    <source>
        <dbReference type="ARBA" id="ARBA00023235"/>
    </source>
</evidence>
<evidence type="ECO:0000256" key="6">
    <source>
        <dbReference type="ARBA" id="ARBA00023002"/>
    </source>
</evidence>
<dbReference type="Pfam" id="PF00725">
    <property type="entry name" value="3HCDH"/>
    <property type="match status" value="1"/>
</dbReference>
<evidence type="ECO:0000259" key="16">
    <source>
        <dbReference type="Pfam" id="PF02737"/>
    </source>
</evidence>
<keyword evidence="5" id="KW-0442">Lipid degradation</keyword>
<evidence type="ECO:0000313" key="18">
    <source>
        <dbReference type="Proteomes" id="UP000199647"/>
    </source>
</evidence>
<dbReference type="UniPathway" id="UPA00659"/>
<keyword evidence="12" id="KW-0511">Multifunctional enzyme</keyword>
<dbReference type="GO" id="GO:0016853">
    <property type="term" value="F:isomerase activity"/>
    <property type="evidence" value="ECO:0007669"/>
    <property type="project" value="UniProtKB-KW"/>
</dbReference>
<evidence type="ECO:0000256" key="3">
    <source>
        <dbReference type="ARBA" id="ARBA00008750"/>
    </source>
</evidence>
<dbReference type="RefSeq" id="WP_092495742.1">
    <property type="nucleotide sequence ID" value="NZ_FOFG01000003.1"/>
</dbReference>
<dbReference type="CDD" id="cd06558">
    <property type="entry name" value="crotonase-like"/>
    <property type="match status" value="1"/>
</dbReference>